<dbReference type="AlphaFoldDB" id="A0A937FT52"/>
<dbReference type="EMBL" id="JAEUGD010000003">
    <property type="protein sequence ID" value="MBL6444989.1"/>
    <property type="molecule type" value="Genomic_DNA"/>
</dbReference>
<reference evidence="2" key="1">
    <citation type="submission" date="2021-01" db="EMBL/GenBank/DDBJ databases">
        <title>Fulvivirga kasyanovii gen. nov., sp nov., a novel member of the phylum Bacteroidetes isolated from seawater in a mussel farm.</title>
        <authorList>
            <person name="Zhao L.-H."/>
            <person name="Wang Z.-J."/>
        </authorList>
    </citation>
    <scope>NUCLEOTIDE SEQUENCE</scope>
    <source>
        <strain evidence="2">29W222</strain>
    </source>
</reference>
<keyword evidence="3" id="KW-1185">Reference proteome</keyword>
<protein>
    <submittedName>
        <fullName evidence="2">Uncharacterized protein</fullName>
    </submittedName>
</protein>
<feature type="region of interest" description="Disordered" evidence="1">
    <location>
        <begin position="1"/>
        <end position="27"/>
    </location>
</feature>
<name>A0A937FT52_9BACT</name>
<dbReference type="RefSeq" id="WP_202854534.1">
    <property type="nucleotide sequence ID" value="NZ_JAEUGD010000003.1"/>
</dbReference>
<evidence type="ECO:0000313" key="2">
    <source>
        <dbReference type="EMBL" id="MBL6444989.1"/>
    </source>
</evidence>
<accession>A0A937FT52</accession>
<dbReference type="Proteomes" id="UP000614216">
    <property type="component" value="Unassembled WGS sequence"/>
</dbReference>
<evidence type="ECO:0000256" key="1">
    <source>
        <dbReference type="SAM" id="MobiDB-lite"/>
    </source>
</evidence>
<organism evidence="2 3">
    <name type="scientific">Fulvivirga marina</name>
    <dbReference type="NCBI Taxonomy" id="2494733"/>
    <lineage>
        <taxon>Bacteria</taxon>
        <taxon>Pseudomonadati</taxon>
        <taxon>Bacteroidota</taxon>
        <taxon>Cytophagia</taxon>
        <taxon>Cytophagales</taxon>
        <taxon>Fulvivirgaceae</taxon>
        <taxon>Fulvivirga</taxon>
    </lineage>
</organism>
<gene>
    <name evidence="2" type="ORF">JMN32_01625</name>
</gene>
<proteinExistence type="predicted"/>
<comment type="caution">
    <text evidence="2">The sequence shown here is derived from an EMBL/GenBank/DDBJ whole genome shotgun (WGS) entry which is preliminary data.</text>
</comment>
<feature type="compositionally biased region" description="Polar residues" evidence="1">
    <location>
        <begin position="1"/>
        <end position="12"/>
    </location>
</feature>
<sequence length="75" mass="8357">MKITYSSSTLKQASRYPQPLNGKADSGGNKITVNELKIFMEERVPELNDQYGGQAQYPTGFVHGNDFPISLFSED</sequence>
<evidence type="ECO:0000313" key="3">
    <source>
        <dbReference type="Proteomes" id="UP000614216"/>
    </source>
</evidence>